<dbReference type="EMBL" id="JANRMS010001596">
    <property type="protein sequence ID" value="KAJ3527205.1"/>
    <property type="molecule type" value="Genomic_DNA"/>
</dbReference>
<gene>
    <name evidence="1" type="ORF">NM208_g10818</name>
</gene>
<evidence type="ECO:0000313" key="2">
    <source>
        <dbReference type="Proteomes" id="UP001148629"/>
    </source>
</evidence>
<organism evidence="1 2">
    <name type="scientific">Fusarium decemcellulare</name>
    <dbReference type="NCBI Taxonomy" id="57161"/>
    <lineage>
        <taxon>Eukaryota</taxon>
        <taxon>Fungi</taxon>
        <taxon>Dikarya</taxon>
        <taxon>Ascomycota</taxon>
        <taxon>Pezizomycotina</taxon>
        <taxon>Sordariomycetes</taxon>
        <taxon>Hypocreomycetidae</taxon>
        <taxon>Hypocreales</taxon>
        <taxon>Nectriaceae</taxon>
        <taxon>Fusarium</taxon>
        <taxon>Fusarium decemcellulare species complex</taxon>
    </lineage>
</organism>
<accession>A0ACC1RWZ3</accession>
<proteinExistence type="predicted"/>
<name>A0ACC1RWZ3_9HYPO</name>
<dbReference type="Proteomes" id="UP001148629">
    <property type="component" value="Unassembled WGS sequence"/>
</dbReference>
<comment type="caution">
    <text evidence="1">The sequence shown here is derived from an EMBL/GenBank/DDBJ whole genome shotgun (WGS) entry which is preliminary data.</text>
</comment>
<sequence length="86" mass="9921">MLTIQKRITNEYMPQVEAVTPGSGTYMNEADFNQPNWQEVFYGKNWDRLAAIKKKWDPKSLLYNLKGVGSDAWRVAADGRMCRTGY</sequence>
<reference evidence="1" key="1">
    <citation type="submission" date="2022-08" db="EMBL/GenBank/DDBJ databases">
        <title>Genome Sequence of Fusarium decemcellulare.</title>
        <authorList>
            <person name="Buettner E."/>
        </authorList>
    </citation>
    <scope>NUCLEOTIDE SEQUENCE</scope>
    <source>
        <strain evidence="1">Babe19</strain>
    </source>
</reference>
<protein>
    <submittedName>
        <fullName evidence="1">Uncharacterized protein</fullName>
    </submittedName>
</protein>
<evidence type="ECO:0000313" key="1">
    <source>
        <dbReference type="EMBL" id="KAJ3527205.1"/>
    </source>
</evidence>
<keyword evidence="2" id="KW-1185">Reference proteome</keyword>